<proteinExistence type="predicted"/>
<evidence type="ECO:0000313" key="1">
    <source>
        <dbReference type="EMBL" id="KAG5184357.1"/>
    </source>
</evidence>
<dbReference type="InterPro" id="IPR046341">
    <property type="entry name" value="SET_dom_sf"/>
</dbReference>
<dbReference type="Gene3D" id="1.25.40.20">
    <property type="entry name" value="Ankyrin repeat-containing domain"/>
    <property type="match status" value="1"/>
</dbReference>
<gene>
    <name evidence="1" type="ORF">JKP88DRAFT_348479</name>
</gene>
<dbReference type="Proteomes" id="UP000664859">
    <property type="component" value="Unassembled WGS sequence"/>
</dbReference>
<dbReference type="OrthoDB" id="341421at2759"/>
<keyword evidence="2" id="KW-1185">Reference proteome</keyword>
<dbReference type="PANTHER" id="PTHR46586:SF3">
    <property type="entry name" value="ANKYRIN REPEAT-CONTAINING PROTEIN"/>
    <property type="match status" value="1"/>
</dbReference>
<dbReference type="SUPFAM" id="SSF82199">
    <property type="entry name" value="SET domain"/>
    <property type="match status" value="1"/>
</dbReference>
<accession>A0A835Z2C7</accession>
<evidence type="ECO:0008006" key="3">
    <source>
        <dbReference type="Google" id="ProtNLM"/>
    </source>
</evidence>
<dbReference type="InterPro" id="IPR036770">
    <property type="entry name" value="Ankyrin_rpt-contain_sf"/>
</dbReference>
<evidence type="ECO:0000313" key="2">
    <source>
        <dbReference type="Proteomes" id="UP000664859"/>
    </source>
</evidence>
<dbReference type="InterPro" id="IPR052050">
    <property type="entry name" value="SecEffector_AnkRepeat"/>
</dbReference>
<comment type="caution">
    <text evidence="1">The sequence shown here is derived from an EMBL/GenBank/DDBJ whole genome shotgun (WGS) entry which is preliminary data.</text>
</comment>
<organism evidence="1 2">
    <name type="scientific">Tribonema minus</name>
    <dbReference type="NCBI Taxonomy" id="303371"/>
    <lineage>
        <taxon>Eukaryota</taxon>
        <taxon>Sar</taxon>
        <taxon>Stramenopiles</taxon>
        <taxon>Ochrophyta</taxon>
        <taxon>PX clade</taxon>
        <taxon>Xanthophyceae</taxon>
        <taxon>Tribonematales</taxon>
        <taxon>Tribonemataceae</taxon>
        <taxon>Tribonema</taxon>
    </lineage>
</organism>
<dbReference type="CDD" id="cd10527">
    <property type="entry name" value="SET_LSMT"/>
    <property type="match status" value="1"/>
</dbReference>
<dbReference type="Gene3D" id="3.90.1410.10">
    <property type="entry name" value="set domain protein methyltransferase, domain 1"/>
    <property type="match status" value="1"/>
</dbReference>
<dbReference type="AlphaFoldDB" id="A0A835Z2C7"/>
<dbReference type="SUPFAM" id="SSF140860">
    <property type="entry name" value="Pseudo ankyrin repeat-like"/>
    <property type="match status" value="1"/>
</dbReference>
<sequence length="487" mass="52675">MLYFVDPYAMTGAHLGVLQWARANGCPWDESTCSFPAERGHLAVVQWARANGGPWDEQTCWRAASNGHLAVLHWARAAGCPWDWARANGCAWDARTCASTAIEGHFEVLQWARAAGCPWDAHTAASAAHVGDLAILQWARAGGCPWDAETCSYAAVKGRLHVLQWARANGCPWDERTCSSAAASGHLEVLQWARANGCPWDCDTTYLAKQEHWQHVLDWARANGCPEHAPSWDRYIPDAEGMSDKDCGSSDQESGDSVSNPCDGCMTSVASAAATPSSPTALGESRAVDDTAGDQDREAAFYEMLAWLRAGGAAFPPLATRADAASGWGVYALEAVPPGALLITIPKHLLITLEVAKESEIGRKICEADVELGATRLTLLSIFLLTDRRRAESAYLPYYATLPPAHAASPLFWPAARREALLEGSYTLIQDWEEDLEADYDDVCAAVPELKTDHGITLADFKWARCAAGGARFAAMTDQHCPCNTLA</sequence>
<reference evidence="1" key="1">
    <citation type="submission" date="2021-02" db="EMBL/GenBank/DDBJ databases">
        <title>First Annotated Genome of the Yellow-green Alga Tribonema minus.</title>
        <authorList>
            <person name="Mahan K.M."/>
        </authorList>
    </citation>
    <scope>NUCLEOTIDE SEQUENCE</scope>
    <source>
        <strain evidence="1">UTEX B ZZ1240</strain>
    </source>
</reference>
<protein>
    <recommendedName>
        <fullName evidence="3">Ankyrin repeat protein</fullName>
    </recommendedName>
</protein>
<dbReference type="EMBL" id="JAFCMP010000168">
    <property type="protein sequence ID" value="KAG5184357.1"/>
    <property type="molecule type" value="Genomic_DNA"/>
</dbReference>
<name>A0A835Z2C7_9STRA</name>
<dbReference type="PANTHER" id="PTHR46586">
    <property type="entry name" value="ANKYRIN REPEAT-CONTAINING PROTEIN"/>
    <property type="match status" value="1"/>
</dbReference>